<dbReference type="PANTHER" id="PTHR22906">
    <property type="entry name" value="PROPERDIN"/>
    <property type="match status" value="1"/>
</dbReference>
<reference evidence="5" key="1">
    <citation type="journal article" date="2019" name="bioRxiv">
        <title>The Genome of the Zebra Mussel, Dreissena polymorpha: A Resource for Invasive Species Research.</title>
        <authorList>
            <person name="McCartney M.A."/>
            <person name="Auch B."/>
            <person name="Kono T."/>
            <person name="Mallez S."/>
            <person name="Zhang Y."/>
            <person name="Obille A."/>
            <person name="Becker A."/>
            <person name="Abrahante J.E."/>
            <person name="Garbe J."/>
            <person name="Badalamenti J.P."/>
            <person name="Herman A."/>
            <person name="Mangelson H."/>
            <person name="Liachko I."/>
            <person name="Sullivan S."/>
            <person name="Sone E.D."/>
            <person name="Koren S."/>
            <person name="Silverstein K.A.T."/>
            <person name="Beckman K.B."/>
            <person name="Gohl D.M."/>
        </authorList>
    </citation>
    <scope>NUCLEOTIDE SEQUENCE</scope>
    <source>
        <strain evidence="5">Duluth1</strain>
        <tissue evidence="5">Whole animal</tissue>
    </source>
</reference>
<evidence type="ECO:0000256" key="2">
    <source>
        <dbReference type="ARBA" id="ARBA00022737"/>
    </source>
</evidence>
<dbReference type="SMART" id="SM00209">
    <property type="entry name" value="TSP1"/>
    <property type="match status" value="6"/>
</dbReference>
<dbReference type="EMBL" id="JAIWYP010000013">
    <property type="protein sequence ID" value="KAH3718086.1"/>
    <property type="molecule type" value="Genomic_DNA"/>
</dbReference>
<sequence length="652" mass="71837">MISQGVVVHIKCMNCSCEHGGKMTCKPEEPCRTCDYDLWGEWSKCSVTCGGSGWKTRTRMLLSGNILCQTKETENQPCHEGPCIATSTTPCSTWSTWSSCDCQTKSKSRTRAGNCVDYFEEEDCFEGCTTTSTIKPCVDPEILVDCYNLCDDSCKNLRLPGTCVESDTCRQDCQCPAGMRRIQGKCVNETNCPCYTNEGEPVLPGFEMPTDKPCEKCICNEYNEKTCSAILGCCEWSPWNEWSTCSETCGEGIRRRERQMHGDNCDPNGHEETEPCNIRDCPPVCLPDYNLGDVMSNCTCEICYCAGDGTKKCEPKSDENVNGGLTPWSDWSECSKGCDGGYHMRNRSCTNPPPRCGGMFCNGSLVESEPCNKGVSCCDVTDWSPWSECDSECGPGNKTRSRDYKSLSSRPLCNKYLSETVSCTDVEPCDTQCIMSDWTEWSKCSVTCGSGSKTRKRNIESGSATVCNGVDVLEEVGCHEVDCTCEPPFVWRNDSLCHSQTCGRRVTNDDCADKLLPACVCPENMYFKDGECVNIVDCFMCNINGVVYRNGETWQPTGTCDICQCIMGKEMCEPVMELPVCEVGETITYEDGPCCPKCRAIQACQLHNKTETLVLDNCKSKAEVTYQYCAGTCGSSKSAPMLSLSNGATPTT</sequence>
<reference evidence="5" key="2">
    <citation type="submission" date="2020-11" db="EMBL/GenBank/DDBJ databases">
        <authorList>
            <person name="McCartney M.A."/>
            <person name="Auch B."/>
            <person name="Kono T."/>
            <person name="Mallez S."/>
            <person name="Becker A."/>
            <person name="Gohl D.M."/>
            <person name="Silverstein K.A.T."/>
            <person name="Koren S."/>
            <person name="Bechman K.B."/>
            <person name="Herman A."/>
            <person name="Abrahante J.E."/>
            <person name="Garbe J."/>
        </authorList>
    </citation>
    <scope>NUCLEOTIDE SEQUENCE</scope>
    <source>
        <strain evidence="5">Duluth1</strain>
        <tissue evidence="5">Whole animal</tissue>
    </source>
</reference>
<keyword evidence="1" id="KW-0732">Signal</keyword>
<protein>
    <recommendedName>
        <fullName evidence="4">VWFC domain-containing protein</fullName>
    </recommendedName>
</protein>
<dbReference type="Pfam" id="PF00093">
    <property type="entry name" value="VWC"/>
    <property type="match status" value="1"/>
</dbReference>
<evidence type="ECO:0000256" key="3">
    <source>
        <dbReference type="ARBA" id="ARBA00023157"/>
    </source>
</evidence>
<feature type="non-terminal residue" evidence="5">
    <location>
        <position position="1"/>
    </location>
</feature>
<dbReference type="SUPFAM" id="SSF57603">
    <property type="entry name" value="FnI-like domain"/>
    <property type="match status" value="1"/>
</dbReference>
<dbReference type="InterPro" id="IPR036383">
    <property type="entry name" value="TSP1_rpt_sf"/>
</dbReference>
<dbReference type="SUPFAM" id="SSF57567">
    <property type="entry name" value="Serine protease inhibitors"/>
    <property type="match status" value="1"/>
</dbReference>
<evidence type="ECO:0000259" key="4">
    <source>
        <dbReference type="PROSITE" id="PS50184"/>
    </source>
</evidence>
<keyword evidence="6" id="KW-1185">Reference proteome</keyword>
<dbReference type="SMART" id="SM00214">
    <property type="entry name" value="VWC"/>
    <property type="match status" value="1"/>
</dbReference>
<dbReference type="Pfam" id="PF00090">
    <property type="entry name" value="TSP_1"/>
    <property type="match status" value="5"/>
</dbReference>
<dbReference type="InterPro" id="IPR001007">
    <property type="entry name" value="VWF_dom"/>
</dbReference>
<evidence type="ECO:0000313" key="6">
    <source>
        <dbReference type="Proteomes" id="UP000828390"/>
    </source>
</evidence>
<feature type="domain" description="VWFC" evidence="4">
    <location>
        <begin position="539"/>
        <end position="599"/>
    </location>
</feature>
<comment type="caution">
    <text evidence="5">The sequence shown here is derived from an EMBL/GenBank/DDBJ whole genome shotgun (WGS) entry which is preliminary data.</text>
</comment>
<keyword evidence="3" id="KW-1015">Disulfide bond</keyword>
<dbReference type="SUPFAM" id="SSF82895">
    <property type="entry name" value="TSP-1 type 1 repeat"/>
    <property type="match status" value="5"/>
</dbReference>
<dbReference type="AlphaFoldDB" id="A0A9D4HIN8"/>
<dbReference type="Gene3D" id="2.10.70.10">
    <property type="entry name" value="Complement Module, domain 1"/>
    <property type="match status" value="1"/>
</dbReference>
<gene>
    <name evidence="5" type="ORF">DPMN_060885</name>
</gene>
<evidence type="ECO:0000313" key="5">
    <source>
        <dbReference type="EMBL" id="KAH3718086.1"/>
    </source>
</evidence>
<organism evidence="5 6">
    <name type="scientific">Dreissena polymorpha</name>
    <name type="common">Zebra mussel</name>
    <name type="synonym">Mytilus polymorpha</name>
    <dbReference type="NCBI Taxonomy" id="45954"/>
    <lineage>
        <taxon>Eukaryota</taxon>
        <taxon>Metazoa</taxon>
        <taxon>Spiralia</taxon>
        <taxon>Lophotrochozoa</taxon>
        <taxon>Mollusca</taxon>
        <taxon>Bivalvia</taxon>
        <taxon>Autobranchia</taxon>
        <taxon>Heteroconchia</taxon>
        <taxon>Euheterodonta</taxon>
        <taxon>Imparidentia</taxon>
        <taxon>Neoheterodontei</taxon>
        <taxon>Myida</taxon>
        <taxon>Dreissenoidea</taxon>
        <taxon>Dreissenidae</taxon>
        <taxon>Dreissena</taxon>
    </lineage>
</organism>
<dbReference type="InterPro" id="IPR036084">
    <property type="entry name" value="Ser_inhib-like_sf"/>
</dbReference>
<dbReference type="Gene3D" id="2.10.25.10">
    <property type="entry name" value="Laminin"/>
    <property type="match status" value="1"/>
</dbReference>
<dbReference type="PROSITE" id="PS50184">
    <property type="entry name" value="VWFC_2"/>
    <property type="match status" value="1"/>
</dbReference>
<dbReference type="Gene3D" id="2.20.100.10">
    <property type="entry name" value="Thrombospondin type-1 (TSP1) repeat"/>
    <property type="match status" value="5"/>
</dbReference>
<name>A0A9D4HIN8_DREPO</name>
<dbReference type="FunFam" id="2.20.100.10:FF:000001">
    <property type="entry name" value="semaphorin-5A isoform X1"/>
    <property type="match status" value="1"/>
</dbReference>
<dbReference type="PANTHER" id="PTHR22906:SF50">
    <property type="entry name" value="MAM AND LDL-RECEPTOR CLASS A DOMAIN-CONTAINING PROTEIN 2-LIKE"/>
    <property type="match status" value="1"/>
</dbReference>
<accession>A0A9D4HIN8</accession>
<dbReference type="InterPro" id="IPR052065">
    <property type="entry name" value="Compl_asym_regulator"/>
</dbReference>
<proteinExistence type="predicted"/>
<keyword evidence="2" id="KW-0677">Repeat</keyword>
<dbReference type="Proteomes" id="UP000828390">
    <property type="component" value="Unassembled WGS sequence"/>
</dbReference>
<dbReference type="PROSITE" id="PS50092">
    <property type="entry name" value="TSP1"/>
    <property type="match status" value="5"/>
</dbReference>
<evidence type="ECO:0000256" key="1">
    <source>
        <dbReference type="ARBA" id="ARBA00022729"/>
    </source>
</evidence>
<dbReference type="InterPro" id="IPR000884">
    <property type="entry name" value="TSP1_rpt"/>
</dbReference>